<reference evidence="1 2" key="1">
    <citation type="submission" date="2019-03" db="EMBL/GenBank/DDBJ databases">
        <title>Single cell metagenomics reveals metabolic interactions within the superorganism composed of flagellate Streblomastix strix and complex community of Bacteroidetes bacteria on its surface.</title>
        <authorList>
            <person name="Treitli S.C."/>
            <person name="Kolisko M."/>
            <person name="Husnik F."/>
            <person name="Keeling P."/>
            <person name="Hampl V."/>
        </authorList>
    </citation>
    <scope>NUCLEOTIDE SEQUENCE [LARGE SCALE GENOMIC DNA]</scope>
    <source>
        <strain evidence="1">ST1C</strain>
    </source>
</reference>
<dbReference type="SUPFAM" id="SSF54001">
    <property type="entry name" value="Cysteine proteinases"/>
    <property type="match status" value="1"/>
</dbReference>
<dbReference type="Proteomes" id="UP000324800">
    <property type="component" value="Unassembled WGS sequence"/>
</dbReference>
<dbReference type="EMBL" id="SNRW01023589">
    <property type="protein sequence ID" value="KAA6362897.1"/>
    <property type="molecule type" value="Genomic_DNA"/>
</dbReference>
<protein>
    <submittedName>
        <fullName evidence="1">Uncharacterized protein</fullName>
    </submittedName>
</protein>
<dbReference type="Gene3D" id="3.90.70.80">
    <property type="match status" value="1"/>
</dbReference>
<organism evidence="1 2">
    <name type="scientific">Streblomastix strix</name>
    <dbReference type="NCBI Taxonomy" id="222440"/>
    <lineage>
        <taxon>Eukaryota</taxon>
        <taxon>Metamonada</taxon>
        <taxon>Preaxostyla</taxon>
        <taxon>Oxymonadida</taxon>
        <taxon>Streblomastigidae</taxon>
        <taxon>Streblomastix</taxon>
    </lineage>
</organism>
<dbReference type="AlphaFoldDB" id="A0A5J4TXA5"/>
<name>A0A5J4TXA5_9EUKA</name>
<dbReference type="CDD" id="cd22758">
    <property type="entry name" value="OTU_232R-like"/>
    <property type="match status" value="1"/>
</dbReference>
<proteinExistence type="predicted"/>
<evidence type="ECO:0000313" key="2">
    <source>
        <dbReference type="Proteomes" id="UP000324800"/>
    </source>
</evidence>
<gene>
    <name evidence="1" type="ORF">EZS28_041576</name>
</gene>
<dbReference type="InterPro" id="IPR038765">
    <property type="entry name" value="Papain-like_cys_pep_sf"/>
</dbReference>
<dbReference type="OrthoDB" id="415023at2759"/>
<accession>A0A5J4TXA5</accession>
<sequence>MTIRLSQAKQKEMEQDQSIIVEKATAYSYIAVQIRRDECDYIIQNRQTYQAGFDSEIESLEKYIQKMRQQGYYGDGRLFPAICALYRVRVRVLMPGGIVFKDGDPTYPVIELVYIGHIHYVSIQSV</sequence>
<evidence type="ECO:0000313" key="1">
    <source>
        <dbReference type="EMBL" id="KAA6362897.1"/>
    </source>
</evidence>
<comment type="caution">
    <text evidence="1">The sequence shown here is derived from an EMBL/GenBank/DDBJ whole genome shotgun (WGS) entry which is preliminary data.</text>
</comment>